<dbReference type="Proteomes" id="UP000078561">
    <property type="component" value="Unassembled WGS sequence"/>
</dbReference>
<feature type="coiled-coil region" evidence="4">
    <location>
        <begin position="1235"/>
        <end position="1262"/>
    </location>
</feature>
<sequence>MNNNAFEVLADGAEDGELVSIEVRPDCISCCRKKEPVIPDGKVSIQEENFNKTEYPSTVSLLACSGKYGYFVAGHVQGFVFGQTKALRSAFYTSGKGTIATLHDKTIVPLNAAVYQLRLSSDEQSILVALSDGNLLSFSVVDIMEKKENAAPRYSVNLGVPLIDLRPNTGALPDSACVLLKGNVCRLINWKTGETIANIPGTDFSAICWSPKGKQVVCGRLDGTLEHYDLTGVKKDSLPSPESMQAGYDNENVNRTVQDVLWIENHQFLVLYSRPPEPESDEFINTAYIVDRKPKIGTGPKYTHLAEVTPIFSPEGRSNHFYMETIYNFGDRFPHVVVLANGATNEISVVGEDKEGNWATWDLPENGMASLPLSEETNFDTFPLGLALDFSADEKLPPYDASESDVGVNPFPVLFHLNDEGQLGSFHCYNEDFAISGTKFQGMKTATTPTADSMDTPSSTPAAAVTTTAPASAPSPFAAASTATTASPFSASSFSSGPFGAALNAGSSGSSFASLTKVQGATTPSFHGVGGGSGGFGSLAKNTVANAVTPTFGSTTSFGAASSSPAPAFGSTTSFGSSPAPAFGSTTSFGATASPTPAFGATTNFGSLEKKDGAPAFGSSGFASLEKKDGASAFGSSGFASFEKKDGASAFGSSGFASLEKKDGAPAFGSSGFASFDKKDTLANPSLPFGSTSFGSTSAFGSARESNDSPASSSSFEHVTKEEATDAPEKEEPTTDVPAFGALALDDQDKSVTTKDTAEEKVEDKATSDVDSQDGEKVDVNDTQETKVLDQDEEKVGANDTQEEKVVDQDETDNSKPEEENDTTALPETEKTPPVAEDRQGSDTEATDKVTSTTTTASITTAPPKTTTSLFGSTTGFGAAASTPTTFTGFGTAPPSTDFKGFSSPAPSSTQPSSFGGFGITQPTSTPAATGGFGALAKNTVPGATTPTFGSTSNLGFGALAKNTVPGATNPTFGSLTAPGGASNKTGGFDFTSAGSKPATTTTTSTPAQFSTPTAKLPDTTTTPPPATALKEPTPKAPETEPALAATPPSGPKLEAKEGMAKEFEALYFKITAELEKLSSLQAGFGTQLQDQGKQLSSVAKSVQHLSENVERWQLGEVGTIAETIGHQLNTNTVKDQQKRVEKLSAKTMELASKEEQIKQCLDTEQDSDMMARLAERALDDTTREECDALELRSRRTAELLGELEYRMINKVQQQRKPIQTDTSNFSFYDFHCAIRDVERDLKRKDAEVKDLERQLSLLRFREQQRQAQYSPSTITFEDLTDDDDDDDTGLDGQFNQDHIDYTVKYIQEEESLDNLCALASQRTPFTVSGPKYH</sequence>
<keyword evidence="4" id="KW-0175">Coiled coil</keyword>
<evidence type="ECO:0000313" key="7">
    <source>
        <dbReference type="EMBL" id="SAM08414.1"/>
    </source>
</evidence>
<organism evidence="7">
    <name type="scientific">Absidia glauca</name>
    <name type="common">Pin mould</name>
    <dbReference type="NCBI Taxonomy" id="4829"/>
    <lineage>
        <taxon>Eukaryota</taxon>
        <taxon>Fungi</taxon>
        <taxon>Fungi incertae sedis</taxon>
        <taxon>Mucoromycota</taxon>
        <taxon>Mucoromycotina</taxon>
        <taxon>Mucoromycetes</taxon>
        <taxon>Mucorales</taxon>
        <taxon>Cunninghamellaceae</taxon>
        <taxon>Absidia</taxon>
    </lineage>
</organism>
<dbReference type="STRING" id="4829.A0A168SGW2"/>
<feature type="compositionally biased region" description="Polar residues" evidence="5">
    <location>
        <begin position="966"/>
        <end position="975"/>
    </location>
</feature>
<keyword evidence="8" id="KW-1185">Reference proteome</keyword>
<dbReference type="InParanoid" id="A0A168SGW2"/>
<comment type="subcellular location">
    <subcellularLocation>
        <location evidence="1">Nucleus</location>
    </subcellularLocation>
</comment>
<feature type="region of interest" description="Disordered" evidence="5">
    <location>
        <begin position="695"/>
        <end position="934"/>
    </location>
</feature>
<evidence type="ECO:0000313" key="8">
    <source>
        <dbReference type="Proteomes" id="UP000078561"/>
    </source>
</evidence>
<feature type="compositionally biased region" description="Basic and acidic residues" evidence="5">
    <location>
        <begin position="747"/>
        <end position="818"/>
    </location>
</feature>
<dbReference type="OMA" id="RGQCASI"/>
<evidence type="ECO:0000256" key="4">
    <source>
        <dbReference type="SAM" id="Coils"/>
    </source>
</evidence>
<keyword evidence="2" id="KW-0813">Transport</keyword>
<feature type="compositionally biased region" description="Basic and acidic residues" evidence="5">
    <location>
        <begin position="718"/>
        <end position="733"/>
    </location>
</feature>
<reference evidence="7" key="1">
    <citation type="submission" date="2016-04" db="EMBL/GenBank/DDBJ databases">
        <authorList>
            <person name="Evans L.H."/>
            <person name="Alamgir A."/>
            <person name="Owens N."/>
            <person name="Weber N.D."/>
            <person name="Virtaneva K."/>
            <person name="Barbian K."/>
            <person name="Babar A."/>
            <person name="Rosenke K."/>
        </authorList>
    </citation>
    <scope>NUCLEOTIDE SEQUENCE [LARGE SCALE GENOMIC DNA]</scope>
    <source>
        <strain evidence="7">CBS 101.48</strain>
    </source>
</reference>
<feature type="compositionally biased region" description="Basic and acidic residues" evidence="5">
    <location>
        <begin position="828"/>
        <end position="848"/>
    </location>
</feature>
<gene>
    <name evidence="7" type="primary">ABSGL_14077.1 scaffold 14385</name>
</gene>
<dbReference type="EMBL" id="LT554895">
    <property type="protein sequence ID" value="SAM08414.1"/>
    <property type="molecule type" value="Genomic_DNA"/>
</dbReference>
<dbReference type="Gene3D" id="2.130.10.10">
    <property type="entry name" value="YVTN repeat-like/Quinoprotein amine dehydrogenase"/>
    <property type="match status" value="1"/>
</dbReference>
<feature type="region of interest" description="Disordered" evidence="5">
    <location>
        <begin position="966"/>
        <end position="1055"/>
    </location>
</feature>
<evidence type="ECO:0000256" key="5">
    <source>
        <dbReference type="SAM" id="MobiDB-lite"/>
    </source>
</evidence>
<protein>
    <recommendedName>
        <fullName evidence="6">Nucleoporin Nup159/Nup146 N-terminal domain-containing protein</fullName>
    </recommendedName>
</protein>
<accession>A0A168SGW2</accession>
<dbReference type="Pfam" id="PF16755">
    <property type="entry name" value="Beta-prop_NUP159_NUP214"/>
    <property type="match status" value="1"/>
</dbReference>
<feature type="compositionally biased region" description="Low complexity" evidence="5">
    <location>
        <begin position="849"/>
        <end position="914"/>
    </location>
</feature>
<evidence type="ECO:0000256" key="3">
    <source>
        <dbReference type="ARBA" id="ARBA00023242"/>
    </source>
</evidence>
<feature type="region of interest" description="Disordered" evidence="5">
    <location>
        <begin position="1269"/>
        <end position="1294"/>
    </location>
</feature>
<evidence type="ECO:0000259" key="6">
    <source>
        <dbReference type="Pfam" id="PF16755"/>
    </source>
</evidence>
<feature type="compositionally biased region" description="Acidic residues" evidence="5">
    <location>
        <begin position="1279"/>
        <end position="1290"/>
    </location>
</feature>
<dbReference type="InterPro" id="IPR039462">
    <property type="entry name" value="Nup159/Nup146_N"/>
</dbReference>
<evidence type="ECO:0000256" key="1">
    <source>
        <dbReference type="ARBA" id="ARBA00004123"/>
    </source>
</evidence>
<feature type="compositionally biased region" description="Polar residues" evidence="5">
    <location>
        <begin position="708"/>
        <end position="717"/>
    </location>
</feature>
<dbReference type="OrthoDB" id="248320at2759"/>
<evidence type="ECO:0000256" key="2">
    <source>
        <dbReference type="ARBA" id="ARBA00022448"/>
    </source>
</evidence>
<dbReference type="GO" id="GO:0005634">
    <property type="term" value="C:nucleus"/>
    <property type="evidence" value="ECO:0007669"/>
    <property type="project" value="UniProtKB-SubCell"/>
</dbReference>
<dbReference type="SUPFAM" id="SSF117289">
    <property type="entry name" value="Nucleoporin domain"/>
    <property type="match status" value="1"/>
</dbReference>
<dbReference type="InterPro" id="IPR015943">
    <property type="entry name" value="WD40/YVTN_repeat-like_dom_sf"/>
</dbReference>
<proteinExistence type="predicted"/>
<name>A0A168SGW2_ABSGL</name>
<feature type="domain" description="Nucleoporin Nup159/Nup146 N-terminal" evidence="6">
    <location>
        <begin position="57"/>
        <end position="423"/>
    </location>
</feature>
<feature type="compositionally biased region" description="Low complexity" evidence="5">
    <location>
        <begin position="992"/>
        <end position="1032"/>
    </location>
</feature>
<keyword evidence="3" id="KW-0539">Nucleus</keyword>